<dbReference type="Proteomes" id="UP001304300">
    <property type="component" value="Chromosome"/>
</dbReference>
<dbReference type="KEGG" id="puo:RZN69_15635"/>
<dbReference type="Pfam" id="PF13385">
    <property type="entry name" value="Laminin_G_3"/>
    <property type="match status" value="1"/>
</dbReference>
<dbReference type="InterPro" id="IPR013320">
    <property type="entry name" value="ConA-like_dom_sf"/>
</dbReference>
<sequence length="272" mass="29534">MMDHLYSIPTKTTLLAILLYAGTSQAGIVGYWQFSGEDKKEVSAVVSEVNESQFDSEITAGNNGPGTLPVYSTDTPGKYIVDGKRGPVINERNETSIKFSGKGSLGSFLQIFDGDNGTLELYGPITLEAFVKSNGNTFASIIMKEEFATTGSIGIATDYTPTRVRIHSARERSSVIDTNKPIGASIDNGDWHHIALVFDGDNETTLYYDYRPIGTIQGNPTDSWQPNGPLNIGGITGNKQSGNSLFAGLIDEVRLTNDQLEPDEFLIARDKH</sequence>
<dbReference type="SUPFAM" id="SSF49899">
    <property type="entry name" value="Concanavalin A-like lectins/glucanases"/>
    <property type="match status" value="1"/>
</dbReference>
<dbReference type="EMBL" id="CP136920">
    <property type="protein sequence ID" value="WOO40055.1"/>
    <property type="molecule type" value="Genomic_DNA"/>
</dbReference>
<dbReference type="RefSeq" id="WP_317832153.1">
    <property type="nucleotide sequence ID" value="NZ_CP136920.1"/>
</dbReference>
<organism evidence="1 2">
    <name type="scientific">Rubellicoccus peritrichatus</name>
    <dbReference type="NCBI Taxonomy" id="3080537"/>
    <lineage>
        <taxon>Bacteria</taxon>
        <taxon>Pseudomonadati</taxon>
        <taxon>Verrucomicrobiota</taxon>
        <taxon>Opitutia</taxon>
        <taxon>Puniceicoccales</taxon>
        <taxon>Cerasicoccaceae</taxon>
        <taxon>Rubellicoccus</taxon>
    </lineage>
</organism>
<evidence type="ECO:0000313" key="1">
    <source>
        <dbReference type="EMBL" id="WOO40055.1"/>
    </source>
</evidence>
<dbReference type="AlphaFoldDB" id="A0AAQ3L690"/>
<keyword evidence="2" id="KW-1185">Reference proteome</keyword>
<proteinExistence type="predicted"/>
<dbReference type="Gene3D" id="2.60.120.200">
    <property type="match status" value="1"/>
</dbReference>
<name>A0AAQ3L690_9BACT</name>
<evidence type="ECO:0000313" key="2">
    <source>
        <dbReference type="Proteomes" id="UP001304300"/>
    </source>
</evidence>
<reference evidence="1 2" key="1">
    <citation type="submission" date="2023-10" db="EMBL/GenBank/DDBJ databases">
        <title>Rubellicoccus peritrichatus gen. nov., sp. nov., isolated from an algae of coral reef tank.</title>
        <authorList>
            <person name="Luo J."/>
        </authorList>
    </citation>
    <scope>NUCLEOTIDE SEQUENCE [LARGE SCALE GENOMIC DNA]</scope>
    <source>
        <strain evidence="1 2">CR14</strain>
    </source>
</reference>
<accession>A0AAQ3L690</accession>
<gene>
    <name evidence="1" type="ORF">RZN69_15635</name>
</gene>
<protein>
    <submittedName>
        <fullName evidence="1">LamG domain-containing protein</fullName>
    </submittedName>
</protein>